<comment type="caution">
    <text evidence="1">The sequence shown here is derived from an EMBL/GenBank/DDBJ whole genome shotgun (WGS) entry which is preliminary data.</text>
</comment>
<evidence type="ECO:0000313" key="1">
    <source>
        <dbReference type="EMBL" id="MBE9665015.1"/>
    </source>
</evidence>
<reference evidence="1 2" key="1">
    <citation type="submission" date="2020-10" db="EMBL/GenBank/DDBJ databases">
        <title>Mucilaginibacter mali sp. nov., isolated from rhizosphere soil of apple orchard.</title>
        <authorList>
            <person name="Lee J.-S."/>
            <person name="Kim H.S."/>
            <person name="Kim J.-S."/>
        </authorList>
    </citation>
    <scope>NUCLEOTIDE SEQUENCE [LARGE SCALE GENOMIC DNA]</scope>
    <source>
        <strain evidence="1 2">KCTC 23157</strain>
    </source>
</reference>
<accession>A0ABR9XCW9</accession>
<protein>
    <submittedName>
        <fullName evidence="1">Uncharacterized protein</fullName>
    </submittedName>
</protein>
<keyword evidence="2" id="KW-1185">Reference proteome</keyword>
<proteinExistence type="predicted"/>
<organism evidence="1 2">
    <name type="scientific">Mucilaginibacter boryungensis</name>
    <dbReference type="NCBI Taxonomy" id="768480"/>
    <lineage>
        <taxon>Bacteria</taxon>
        <taxon>Pseudomonadati</taxon>
        <taxon>Bacteroidota</taxon>
        <taxon>Sphingobacteriia</taxon>
        <taxon>Sphingobacteriales</taxon>
        <taxon>Sphingobacteriaceae</taxon>
        <taxon>Mucilaginibacter</taxon>
    </lineage>
</organism>
<dbReference type="Proteomes" id="UP000632774">
    <property type="component" value="Unassembled WGS sequence"/>
</dbReference>
<sequence>MERLQLECGGCGSNYELSSEGTEKLNEGVISCFVCGQTIFQYNGLVAYYPFLKDRKENHIKVDGGLAFPD</sequence>
<dbReference type="RefSeq" id="WP_194104434.1">
    <property type="nucleotide sequence ID" value="NZ_JADFFM010000001.1"/>
</dbReference>
<gene>
    <name evidence="1" type="ORF">IRJ18_01495</name>
</gene>
<name>A0ABR9XCW9_9SPHI</name>
<evidence type="ECO:0000313" key="2">
    <source>
        <dbReference type="Proteomes" id="UP000632774"/>
    </source>
</evidence>
<dbReference type="EMBL" id="JADFFM010000001">
    <property type="protein sequence ID" value="MBE9665015.1"/>
    <property type="molecule type" value="Genomic_DNA"/>
</dbReference>